<proteinExistence type="predicted"/>
<organism evidence="1 2">
    <name type="scientific">Chitinophaga sancti</name>
    <dbReference type="NCBI Taxonomy" id="1004"/>
    <lineage>
        <taxon>Bacteria</taxon>
        <taxon>Pseudomonadati</taxon>
        <taxon>Bacteroidota</taxon>
        <taxon>Chitinophagia</taxon>
        <taxon>Chitinophagales</taxon>
        <taxon>Chitinophagaceae</taxon>
        <taxon>Chitinophaga</taxon>
    </lineage>
</organism>
<accession>A0A1K1RRH5</accession>
<evidence type="ECO:0000313" key="1">
    <source>
        <dbReference type="EMBL" id="SFW74380.1"/>
    </source>
</evidence>
<reference evidence="1 2" key="1">
    <citation type="submission" date="2016-11" db="EMBL/GenBank/DDBJ databases">
        <authorList>
            <person name="Jaros S."/>
            <person name="Januszkiewicz K."/>
            <person name="Wedrychowicz H."/>
        </authorList>
    </citation>
    <scope>NUCLEOTIDE SEQUENCE [LARGE SCALE GENOMIC DNA]</scope>
    <source>
        <strain evidence="1 2">DSM 784</strain>
    </source>
</reference>
<evidence type="ECO:0000313" key="2">
    <source>
        <dbReference type="Proteomes" id="UP000183788"/>
    </source>
</evidence>
<protein>
    <submittedName>
        <fullName evidence="1">Uncharacterized protein</fullName>
    </submittedName>
</protein>
<dbReference type="EMBL" id="FPIZ01000013">
    <property type="protein sequence ID" value="SFW74380.1"/>
    <property type="molecule type" value="Genomic_DNA"/>
</dbReference>
<name>A0A1K1RRH5_9BACT</name>
<gene>
    <name evidence="1" type="ORF">SAMN05661012_04153</name>
</gene>
<dbReference type="Proteomes" id="UP000183788">
    <property type="component" value="Unassembled WGS sequence"/>
</dbReference>
<sequence length="45" mass="5194">MVMVSYFDAPLADGRHGISELAARYHRLIGHVSVPLITLMKVWWR</sequence>
<dbReference type="AlphaFoldDB" id="A0A1K1RRH5"/>